<dbReference type="Pfam" id="PF13191">
    <property type="entry name" value="AAA_16"/>
    <property type="match status" value="1"/>
</dbReference>
<dbReference type="RefSeq" id="WP_168010899.1">
    <property type="nucleotide sequence ID" value="NZ_JAATEP010000012.1"/>
</dbReference>
<dbReference type="InterPro" id="IPR036388">
    <property type="entry name" value="WH-like_DNA-bd_sf"/>
</dbReference>
<feature type="compositionally biased region" description="Gly residues" evidence="3">
    <location>
        <begin position="230"/>
        <end position="240"/>
    </location>
</feature>
<dbReference type="PROSITE" id="PS00622">
    <property type="entry name" value="HTH_LUXR_1"/>
    <property type="match status" value="1"/>
</dbReference>
<name>A0ABX1B5F7_9ACTN</name>
<dbReference type="Gene3D" id="1.25.40.10">
    <property type="entry name" value="Tetratricopeptide repeat domain"/>
    <property type="match status" value="1"/>
</dbReference>
<evidence type="ECO:0000313" key="6">
    <source>
        <dbReference type="Proteomes" id="UP000696294"/>
    </source>
</evidence>
<dbReference type="InterPro" id="IPR000792">
    <property type="entry name" value="Tscrpt_reg_LuxR_C"/>
</dbReference>
<keyword evidence="6" id="KW-1185">Reference proteome</keyword>
<reference evidence="5 6" key="1">
    <citation type="submission" date="2020-03" db="EMBL/GenBank/DDBJ databases">
        <title>WGS of actinomycetes isolated from Thailand.</title>
        <authorList>
            <person name="Thawai C."/>
        </authorList>
    </citation>
    <scope>NUCLEOTIDE SEQUENCE [LARGE SCALE GENOMIC DNA]</scope>
    <source>
        <strain evidence="5 6">FMUSA5-5</strain>
    </source>
</reference>
<dbReference type="PRINTS" id="PR00038">
    <property type="entry name" value="HTHLUXR"/>
</dbReference>
<feature type="domain" description="HTH luxR-type" evidence="4">
    <location>
        <begin position="858"/>
        <end position="921"/>
    </location>
</feature>
<dbReference type="SUPFAM" id="SSF48452">
    <property type="entry name" value="TPR-like"/>
    <property type="match status" value="1"/>
</dbReference>
<dbReference type="SMART" id="SM00421">
    <property type="entry name" value="HTH_LUXR"/>
    <property type="match status" value="1"/>
</dbReference>
<evidence type="ECO:0000256" key="1">
    <source>
        <dbReference type="ARBA" id="ARBA00022741"/>
    </source>
</evidence>
<dbReference type="PANTHER" id="PTHR16305:SF35">
    <property type="entry name" value="TRANSCRIPTIONAL ACTIVATOR DOMAIN"/>
    <property type="match status" value="1"/>
</dbReference>
<dbReference type="InterPro" id="IPR041664">
    <property type="entry name" value="AAA_16"/>
</dbReference>
<comment type="caution">
    <text evidence="5">The sequence shown here is derived from an EMBL/GenBank/DDBJ whole genome shotgun (WGS) entry which is preliminary data.</text>
</comment>
<feature type="region of interest" description="Disordered" evidence="3">
    <location>
        <begin position="219"/>
        <end position="240"/>
    </location>
</feature>
<dbReference type="Pfam" id="PF00196">
    <property type="entry name" value="GerE"/>
    <property type="match status" value="1"/>
</dbReference>
<organism evidence="5 6">
    <name type="scientific">Nonomuraea composti</name>
    <dbReference type="NCBI Taxonomy" id="2720023"/>
    <lineage>
        <taxon>Bacteria</taxon>
        <taxon>Bacillati</taxon>
        <taxon>Actinomycetota</taxon>
        <taxon>Actinomycetes</taxon>
        <taxon>Streptosporangiales</taxon>
        <taxon>Streptosporangiaceae</taxon>
        <taxon>Nonomuraea</taxon>
    </lineage>
</organism>
<evidence type="ECO:0000256" key="3">
    <source>
        <dbReference type="SAM" id="MobiDB-lite"/>
    </source>
</evidence>
<dbReference type="InterPro" id="IPR016032">
    <property type="entry name" value="Sig_transdc_resp-reg_C-effctor"/>
</dbReference>
<sequence>MLWGRAGEQKVVEELLDQAREGRSGVLVLRGEPGIGKTSLLEHAGRRADGMRVLRGVGIETEAEIPFASLHLLLRRALDRLPALPAPQAAALEGALGLRPAAGDDQLLVGAAVLSLLAELAEDGPLLCLVDDAHWLDQASVQALRFAAHRLHAEGVAMVFGARDGFDASGLPELRLSGLDRRSALELLADAEPGLAAPLRDRIVEESCGNPLALRELPRSAARHSPLKGGSDGGYDGVYEGGPLPLPERIQSAYASRIAELPPDARTALLVMALTDGGDLGVIRQATDGLGVPASALAAAEDAGLVRFAGGRVEFTHPLMRTAASQHGGYELRLRVHTLLARLLAGQPDRRAWHLAAAATGPDEEAAQALEQAARRAKDRNGNAGAAAALARAADLTADPALKAGRLTSAAVAAADAGQPARAKQLVERAAELVTDPRSRARLAELRARIAFDEGTPYLAHDLLVAGAEHLTPSSAHRTDEPEGRDRVAAGLMLIDAARNAWQLSDPAKVAEAADRLHALGLRPEDGLEPAVRAVTGAAVLLREGPAGALPIMRGLVAAGARITEGAHALRVNAAFVATIVGDFQAGRDISAAVAAECRANGEIGKLPIVHLTLASAELYLGRFRDAVATATEGLQLASDTGQPNRAGYLEGTLAWIAAAQGDAPRCVELAARGRDRFDVTRIANDLAWAEWALALLDLGQGRFTEALGRFEAAMAGPVRHQMQAVYFAPDQVEAATRLGLPAEEPLRRFEEWALAAELPWAEAVLHRCRALVEPGSDRAEEHFRQAVRLHASGERPWEAARTHLAFGERLRRERNKGSARPHLRAALETFERLGARPWAERARTELRATGDTTTSGTEPAAQALSPQELQIVRLAATGLTNKEIGAQLFLSPKTVSYHLYRAFPKLNVASRAQLAGLDLM</sequence>
<dbReference type="SUPFAM" id="SSF46894">
    <property type="entry name" value="C-terminal effector domain of the bipartite response regulators"/>
    <property type="match status" value="1"/>
</dbReference>
<dbReference type="EMBL" id="JAATEP010000012">
    <property type="protein sequence ID" value="NJP91544.1"/>
    <property type="molecule type" value="Genomic_DNA"/>
</dbReference>
<dbReference type="Gene3D" id="1.10.10.10">
    <property type="entry name" value="Winged helix-like DNA-binding domain superfamily/Winged helix DNA-binding domain"/>
    <property type="match status" value="1"/>
</dbReference>
<gene>
    <name evidence="5" type="ORF">HCN51_19125</name>
</gene>
<dbReference type="InterPro" id="IPR027417">
    <property type="entry name" value="P-loop_NTPase"/>
</dbReference>
<evidence type="ECO:0000256" key="2">
    <source>
        <dbReference type="ARBA" id="ARBA00022840"/>
    </source>
</evidence>
<keyword evidence="2" id="KW-0067">ATP-binding</keyword>
<proteinExistence type="predicted"/>
<dbReference type="Proteomes" id="UP000696294">
    <property type="component" value="Unassembled WGS sequence"/>
</dbReference>
<dbReference type="CDD" id="cd06170">
    <property type="entry name" value="LuxR_C_like"/>
    <property type="match status" value="1"/>
</dbReference>
<dbReference type="PROSITE" id="PS50043">
    <property type="entry name" value="HTH_LUXR_2"/>
    <property type="match status" value="1"/>
</dbReference>
<evidence type="ECO:0000313" key="5">
    <source>
        <dbReference type="EMBL" id="NJP91544.1"/>
    </source>
</evidence>
<dbReference type="InterPro" id="IPR011990">
    <property type="entry name" value="TPR-like_helical_dom_sf"/>
</dbReference>
<dbReference type="PANTHER" id="PTHR16305">
    <property type="entry name" value="TESTICULAR SOLUBLE ADENYLYL CYCLASE"/>
    <property type="match status" value="1"/>
</dbReference>
<evidence type="ECO:0000259" key="4">
    <source>
        <dbReference type="PROSITE" id="PS50043"/>
    </source>
</evidence>
<protein>
    <submittedName>
        <fullName evidence="5">AAA family ATPase</fullName>
    </submittedName>
</protein>
<accession>A0ABX1B5F7</accession>
<dbReference type="SUPFAM" id="SSF52540">
    <property type="entry name" value="P-loop containing nucleoside triphosphate hydrolases"/>
    <property type="match status" value="1"/>
</dbReference>
<keyword evidence="1" id="KW-0547">Nucleotide-binding</keyword>